<name>A0ABQ4CQ82_9ACTN</name>
<dbReference type="Proteomes" id="UP000604117">
    <property type="component" value="Unassembled WGS sequence"/>
</dbReference>
<evidence type="ECO:0000313" key="2">
    <source>
        <dbReference type="EMBL" id="GIF73444.1"/>
    </source>
</evidence>
<sequence>MTESLSVGAAADRLRADHAHLLAAVDGLSGPELARDYTTAAGPLGDFCASLHDLVAHVLMWNEINLAVLNDPGHWSLRPEFETVEAGRALNRAGVAAGRELPADLLLDRLAAGHASLLDQLAGYTDEDWRAHVGPLATRVFTVPGRPAFWHAALHLGAVTA</sequence>
<dbReference type="EMBL" id="BONE01000021">
    <property type="protein sequence ID" value="GIF73444.1"/>
    <property type="molecule type" value="Genomic_DNA"/>
</dbReference>
<dbReference type="InterPro" id="IPR024344">
    <property type="entry name" value="MDMPI_metal-binding"/>
</dbReference>
<proteinExistence type="predicted"/>
<protein>
    <recommendedName>
        <fullName evidence="1">Mycothiol-dependent maleylpyruvate isomerase metal-binding domain-containing protein</fullName>
    </recommendedName>
</protein>
<accession>A0ABQ4CQ82</accession>
<gene>
    <name evidence="2" type="ORF">Asi02nite_29620</name>
</gene>
<feature type="domain" description="Mycothiol-dependent maleylpyruvate isomerase metal-binding" evidence="1">
    <location>
        <begin position="50"/>
        <end position="137"/>
    </location>
</feature>
<reference evidence="2 3" key="1">
    <citation type="submission" date="2021-01" db="EMBL/GenBank/DDBJ databases">
        <title>Whole genome shotgun sequence of Asanoa siamensis NBRC 107932.</title>
        <authorList>
            <person name="Komaki H."/>
            <person name="Tamura T."/>
        </authorList>
    </citation>
    <scope>NUCLEOTIDE SEQUENCE [LARGE SCALE GENOMIC DNA]</scope>
    <source>
        <strain evidence="2 3">NBRC 107932</strain>
    </source>
</reference>
<evidence type="ECO:0000259" key="1">
    <source>
        <dbReference type="Pfam" id="PF11716"/>
    </source>
</evidence>
<comment type="caution">
    <text evidence="2">The sequence shown here is derived from an EMBL/GenBank/DDBJ whole genome shotgun (WGS) entry which is preliminary data.</text>
</comment>
<dbReference type="Gene3D" id="1.20.120.450">
    <property type="entry name" value="dinb family like domain"/>
    <property type="match status" value="1"/>
</dbReference>
<dbReference type="Pfam" id="PF11716">
    <property type="entry name" value="MDMPI_N"/>
    <property type="match status" value="1"/>
</dbReference>
<organism evidence="2 3">
    <name type="scientific">Asanoa siamensis</name>
    <dbReference type="NCBI Taxonomy" id="926357"/>
    <lineage>
        <taxon>Bacteria</taxon>
        <taxon>Bacillati</taxon>
        <taxon>Actinomycetota</taxon>
        <taxon>Actinomycetes</taxon>
        <taxon>Micromonosporales</taxon>
        <taxon>Micromonosporaceae</taxon>
        <taxon>Asanoa</taxon>
    </lineage>
</organism>
<dbReference type="SUPFAM" id="SSF109854">
    <property type="entry name" value="DinB/YfiT-like putative metalloenzymes"/>
    <property type="match status" value="1"/>
</dbReference>
<dbReference type="InterPro" id="IPR034660">
    <property type="entry name" value="DinB/YfiT-like"/>
</dbReference>
<dbReference type="RefSeq" id="WP_203713378.1">
    <property type="nucleotide sequence ID" value="NZ_BONE01000021.1"/>
</dbReference>
<keyword evidence="3" id="KW-1185">Reference proteome</keyword>
<evidence type="ECO:0000313" key="3">
    <source>
        <dbReference type="Proteomes" id="UP000604117"/>
    </source>
</evidence>